<name>A0ABT7FKY5_9RHOB</name>
<keyword evidence="2" id="KW-0812">Transmembrane</keyword>
<dbReference type="Proteomes" id="UP001227126">
    <property type="component" value="Unassembled WGS sequence"/>
</dbReference>
<keyword evidence="4" id="KW-1185">Reference proteome</keyword>
<keyword evidence="2" id="KW-1133">Transmembrane helix</keyword>
<comment type="caution">
    <text evidence="3">The sequence shown here is derived from an EMBL/GenBank/DDBJ whole genome shotgun (WGS) entry which is preliminary data.</text>
</comment>
<sequence length="433" mass="46384">MGLVVGIALLMLGKVDPVLSDLAFLAALALTALLFICLALIKLMPARQASPPLSDPDIDEPEDRFAALHADTEPEPLQAAPVPAADAAAQASVRLVPAIPPDRSGGEGSWIGGVPCLPEQAEWPMLNGEPARFLAQVDCGALPETLWRGLGPRAGALVFFRFARTREGVWPVRVFHVDGVLKPLRAPGESGQRPRWPLRVTSGQDRDAPEPGPTPDWAKLHRLTIRDQAWQPFDWTSALILLSRAGDLVKTTAKLVAADGTPRERALFKEAASDLADLTESLCAIRAKAAFSAELRSALIDGLSILSLPALDGTGACLPLTGHAEFADAYFAAFERYCLRVYAGDPGRLPKAQHDLFEPLWADHARHEGGVMGALAGDVREGAEAGDELLLLELQSSELLGWTFGDARALRIFVAPEALAAGDLTRAWARVIE</sequence>
<protein>
    <submittedName>
        <fullName evidence="3">DUF1963 domain-containing protein</fullName>
    </submittedName>
</protein>
<evidence type="ECO:0000313" key="3">
    <source>
        <dbReference type="EMBL" id="MDK3075635.1"/>
    </source>
</evidence>
<dbReference type="InterPro" id="IPR035948">
    <property type="entry name" value="YwqG-like_sf"/>
</dbReference>
<dbReference type="InterPro" id="IPR015315">
    <property type="entry name" value="DUF1963"/>
</dbReference>
<evidence type="ECO:0000313" key="4">
    <source>
        <dbReference type="Proteomes" id="UP001227126"/>
    </source>
</evidence>
<gene>
    <name evidence="3" type="ORF">QO034_21440</name>
</gene>
<feature type="region of interest" description="Disordered" evidence="1">
    <location>
        <begin position="186"/>
        <end position="215"/>
    </location>
</feature>
<feature type="transmembrane region" description="Helical" evidence="2">
    <location>
        <begin position="22"/>
        <end position="41"/>
    </location>
</feature>
<keyword evidence="2" id="KW-0472">Membrane</keyword>
<proteinExistence type="predicted"/>
<dbReference type="SUPFAM" id="SSF103032">
    <property type="entry name" value="Hypothetical protein YwqG"/>
    <property type="match status" value="1"/>
</dbReference>
<dbReference type="EMBL" id="JASNJE010000044">
    <property type="protein sequence ID" value="MDK3075635.1"/>
    <property type="molecule type" value="Genomic_DNA"/>
</dbReference>
<reference evidence="3 4" key="1">
    <citation type="submission" date="2023-05" db="EMBL/GenBank/DDBJ databases">
        <title>Sedimentitalea sp. nov. JM2-8.</title>
        <authorList>
            <person name="Huang J."/>
        </authorList>
    </citation>
    <scope>NUCLEOTIDE SEQUENCE [LARGE SCALE GENOMIC DNA]</scope>
    <source>
        <strain evidence="3 4">JM2-8</strain>
    </source>
</reference>
<dbReference type="Gene3D" id="2.30.320.10">
    <property type="entry name" value="YwqG-like"/>
    <property type="match status" value="2"/>
</dbReference>
<organism evidence="3 4">
    <name type="scientific">Sedimentitalea xiamensis</name>
    <dbReference type="NCBI Taxonomy" id="3050037"/>
    <lineage>
        <taxon>Bacteria</taxon>
        <taxon>Pseudomonadati</taxon>
        <taxon>Pseudomonadota</taxon>
        <taxon>Alphaproteobacteria</taxon>
        <taxon>Rhodobacterales</taxon>
        <taxon>Paracoccaceae</taxon>
        <taxon>Sedimentitalea</taxon>
    </lineage>
</organism>
<accession>A0ABT7FKY5</accession>
<dbReference type="Pfam" id="PF09234">
    <property type="entry name" value="DUF1963"/>
    <property type="match status" value="1"/>
</dbReference>
<evidence type="ECO:0000256" key="2">
    <source>
        <dbReference type="SAM" id="Phobius"/>
    </source>
</evidence>
<evidence type="ECO:0000256" key="1">
    <source>
        <dbReference type="SAM" id="MobiDB-lite"/>
    </source>
</evidence>